<dbReference type="InterPro" id="IPR050189">
    <property type="entry name" value="MFS_Efflux_Transporters"/>
</dbReference>
<dbReference type="AlphaFoldDB" id="A0A178MY66"/>
<evidence type="ECO:0000256" key="6">
    <source>
        <dbReference type="SAM" id="Phobius"/>
    </source>
</evidence>
<dbReference type="GO" id="GO:0005886">
    <property type="term" value="C:plasma membrane"/>
    <property type="evidence" value="ECO:0007669"/>
    <property type="project" value="UniProtKB-SubCell"/>
</dbReference>
<dbReference type="Gene3D" id="1.20.1250.20">
    <property type="entry name" value="MFS general substrate transporter like domains"/>
    <property type="match status" value="1"/>
</dbReference>
<dbReference type="InterPro" id="IPR036259">
    <property type="entry name" value="MFS_trans_sf"/>
</dbReference>
<evidence type="ECO:0000313" key="9">
    <source>
        <dbReference type="Proteomes" id="UP000078543"/>
    </source>
</evidence>
<dbReference type="Pfam" id="PF07690">
    <property type="entry name" value="MFS_1"/>
    <property type="match status" value="1"/>
</dbReference>
<keyword evidence="3 6" id="KW-0812">Transmembrane</keyword>
<feature type="transmembrane region" description="Helical" evidence="6">
    <location>
        <begin position="81"/>
        <end position="103"/>
    </location>
</feature>
<dbReference type="STRING" id="1437059.A6A05_07265"/>
<reference evidence="8 9" key="1">
    <citation type="submission" date="2016-04" db="EMBL/GenBank/DDBJ databases">
        <title>Draft genome sequence of freshwater magnetotactic bacteria Magnetospirillum marisnigri SP-1 and Magnetospirillum moscoviense BB-1.</title>
        <authorList>
            <person name="Koziaeva V."/>
            <person name="Dziuba M.V."/>
            <person name="Ivanov T.M."/>
            <person name="Kuznetsov B."/>
            <person name="Grouzdev D.S."/>
        </authorList>
    </citation>
    <scope>NUCLEOTIDE SEQUENCE [LARGE SCALE GENOMIC DNA]</scope>
    <source>
        <strain evidence="8 9">BB-1</strain>
    </source>
</reference>
<dbReference type="Proteomes" id="UP000078543">
    <property type="component" value="Unassembled WGS sequence"/>
</dbReference>
<feature type="transmembrane region" description="Helical" evidence="6">
    <location>
        <begin position="326"/>
        <end position="349"/>
    </location>
</feature>
<dbReference type="InterPro" id="IPR020846">
    <property type="entry name" value="MFS_dom"/>
</dbReference>
<comment type="subcellular location">
    <subcellularLocation>
        <location evidence="1">Cell membrane</location>
        <topology evidence="1">Multi-pass membrane protein</topology>
    </subcellularLocation>
</comment>
<evidence type="ECO:0000256" key="3">
    <source>
        <dbReference type="ARBA" id="ARBA00022692"/>
    </source>
</evidence>
<feature type="transmembrane region" description="Helical" evidence="6">
    <location>
        <begin position="288"/>
        <end position="314"/>
    </location>
</feature>
<dbReference type="GO" id="GO:0022857">
    <property type="term" value="F:transmembrane transporter activity"/>
    <property type="evidence" value="ECO:0007669"/>
    <property type="project" value="InterPro"/>
</dbReference>
<dbReference type="InterPro" id="IPR011701">
    <property type="entry name" value="MFS"/>
</dbReference>
<keyword evidence="2" id="KW-1003">Cell membrane</keyword>
<dbReference type="PANTHER" id="PTHR43124:SF3">
    <property type="entry name" value="CHLORAMPHENICOL EFFLUX PUMP RV0191"/>
    <property type="match status" value="1"/>
</dbReference>
<dbReference type="EMBL" id="LWQU01000065">
    <property type="protein sequence ID" value="OAN59562.1"/>
    <property type="molecule type" value="Genomic_DNA"/>
</dbReference>
<name>A0A178MY66_9PROT</name>
<feature type="transmembrane region" description="Helical" evidence="6">
    <location>
        <begin position="55"/>
        <end position="75"/>
    </location>
</feature>
<feature type="transmembrane region" description="Helical" evidence="6">
    <location>
        <begin position="25"/>
        <end position="43"/>
    </location>
</feature>
<dbReference type="PROSITE" id="PS50850">
    <property type="entry name" value="MFS"/>
    <property type="match status" value="1"/>
</dbReference>
<proteinExistence type="predicted"/>
<gene>
    <name evidence="8" type="ORF">A6A05_07265</name>
</gene>
<feature type="transmembrane region" description="Helical" evidence="6">
    <location>
        <begin position="264"/>
        <end position="282"/>
    </location>
</feature>
<protein>
    <submittedName>
        <fullName evidence="8">MFS transporter permease</fullName>
    </submittedName>
</protein>
<organism evidence="8 9">
    <name type="scientific">Magnetospirillum moscoviense</name>
    <dbReference type="NCBI Taxonomy" id="1437059"/>
    <lineage>
        <taxon>Bacteria</taxon>
        <taxon>Pseudomonadati</taxon>
        <taxon>Pseudomonadota</taxon>
        <taxon>Alphaproteobacteria</taxon>
        <taxon>Rhodospirillales</taxon>
        <taxon>Rhodospirillaceae</taxon>
        <taxon>Magnetospirillum</taxon>
    </lineage>
</organism>
<evidence type="ECO:0000256" key="5">
    <source>
        <dbReference type="ARBA" id="ARBA00023136"/>
    </source>
</evidence>
<feature type="transmembrane region" description="Helical" evidence="6">
    <location>
        <begin position="230"/>
        <end position="252"/>
    </location>
</feature>
<evidence type="ECO:0000256" key="4">
    <source>
        <dbReference type="ARBA" id="ARBA00022989"/>
    </source>
</evidence>
<evidence type="ECO:0000313" key="8">
    <source>
        <dbReference type="EMBL" id="OAN59562.1"/>
    </source>
</evidence>
<keyword evidence="9" id="KW-1185">Reference proteome</keyword>
<feature type="transmembrane region" description="Helical" evidence="6">
    <location>
        <begin position="355"/>
        <end position="376"/>
    </location>
</feature>
<evidence type="ECO:0000256" key="2">
    <source>
        <dbReference type="ARBA" id="ARBA00022475"/>
    </source>
</evidence>
<feature type="transmembrane region" description="Helical" evidence="6">
    <location>
        <begin position="115"/>
        <end position="137"/>
    </location>
</feature>
<accession>A0A178MY66</accession>
<keyword evidence="4 6" id="KW-1133">Transmembrane helix</keyword>
<evidence type="ECO:0000256" key="1">
    <source>
        <dbReference type="ARBA" id="ARBA00004651"/>
    </source>
</evidence>
<sequence length="387" mass="39999">MLGVFAFPALLPTFSAEWGLTATQAGWIAGIHFAGYAVAVPVLTATTDRIDAKRIYMFGALLAALSCMGFALLPGGFWTGLALRLMGGAGLAGTYMPGLRALVDRTSGPRQTAWISWYTASFSLGTSVSFLAVGVVAELWGWRVAYGMSGLAALAALGLVGLGLSKETPAQASATPGALLDFRPVFANRAVMGYVLAYFAHTWELFALRSWQVAFLTFALAGAATQPSVWASPTAIATWSALAAMAASIWGAGLASRGDRARTCAVAGAASAAMALVIGFMAPLPYPWLVAAMLLYSALVQVDSAALTTGAVLIAEPGRRGATIAVHSLIGFTGGFLGPLAFGLVLDAAGPDRTLAWGLAFACVGLVAGLGPLILWTRRHILATKHD</sequence>
<feature type="transmembrane region" description="Helical" evidence="6">
    <location>
        <begin position="143"/>
        <end position="164"/>
    </location>
</feature>
<feature type="domain" description="Major facilitator superfamily (MFS) profile" evidence="7">
    <location>
        <begin position="1"/>
        <end position="383"/>
    </location>
</feature>
<keyword evidence="5 6" id="KW-0472">Membrane</keyword>
<dbReference type="SUPFAM" id="SSF103473">
    <property type="entry name" value="MFS general substrate transporter"/>
    <property type="match status" value="1"/>
</dbReference>
<dbReference type="PANTHER" id="PTHR43124">
    <property type="entry name" value="PURINE EFFLUX PUMP PBUE"/>
    <property type="match status" value="1"/>
</dbReference>
<evidence type="ECO:0000259" key="7">
    <source>
        <dbReference type="PROSITE" id="PS50850"/>
    </source>
</evidence>
<comment type="caution">
    <text evidence="8">The sequence shown here is derived from an EMBL/GenBank/DDBJ whole genome shotgun (WGS) entry which is preliminary data.</text>
</comment>